<feature type="compositionally biased region" description="Basic and acidic residues" evidence="17">
    <location>
        <begin position="828"/>
        <end position="837"/>
    </location>
</feature>
<evidence type="ECO:0000256" key="10">
    <source>
        <dbReference type="ARBA" id="ARBA00022771"/>
    </source>
</evidence>
<keyword evidence="11" id="KW-0862">Zinc</keyword>
<comment type="caution">
    <text evidence="23">The sequence shown here is derived from an EMBL/GenBank/DDBJ whole genome shotgun (WGS) entry which is preliminary data.</text>
</comment>
<evidence type="ECO:0000313" key="24">
    <source>
        <dbReference type="Proteomes" id="UP001168821"/>
    </source>
</evidence>
<evidence type="ECO:0000256" key="8">
    <source>
        <dbReference type="ARBA" id="ARBA00022723"/>
    </source>
</evidence>
<feature type="region of interest" description="Disordered" evidence="17">
    <location>
        <begin position="697"/>
        <end position="1063"/>
    </location>
</feature>
<evidence type="ECO:0000259" key="18">
    <source>
        <dbReference type="PROSITE" id="PS50016"/>
    </source>
</evidence>
<feature type="domain" description="PWWP" evidence="20">
    <location>
        <begin position="1471"/>
        <end position="1533"/>
    </location>
</feature>
<evidence type="ECO:0000259" key="19">
    <source>
        <dbReference type="PROSITE" id="PS50280"/>
    </source>
</evidence>
<dbReference type="GO" id="GO:0016279">
    <property type="term" value="F:protein-lysine N-methyltransferase activity"/>
    <property type="evidence" value="ECO:0007669"/>
    <property type="project" value="UniProtKB-ARBA"/>
</dbReference>
<evidence type="ECO:0000256" key="7">
    <source>
        <dbReference type="ARBA" id="ARBA00022691"/>
    </source>
</evidence>
<accession>A0AA38HYN3</accession>
<dbReference type="SUPFAM" id="SSF63748">
    <property type="entry name" value="Tudor/PWWP/MBT"/>
    <property type="match status" value="2"/>
</dbReference>
<feature type="region of interest" description="Disordered" evidence="17">
    <location>
        <begin position="1970"/>
        <end position="2014"/>
    </location>
</feature>
<dbReference type="InterPro" id="IPR041306">
    <property type="entry name" value="C5HCH"/>
</dbReference>
<keyword evidence="6" id="KW-0808">Transferase</keyword>
<dbReference type="CDD" id="cd15566">
    <property type="entry name" value="PHD3_NSD"/>
    <property type="match status" value="1"/>
</dbReference>
<feature type="region of interest" description="Disordered" evidence="17">
    <location>
        <begin position="293"/>
        <end position="358"/>
    </location>
</feature>
<evidence type="ECO:0000256" key="3">
    <source>
        <dbReference type="ARBA" id="ARBA00022454"/>
    </source>
</evidence>
<dbReference type="InterPro" id="IPR055198">
    <property type="entry name" value="NSD_PHD"/>
</dbReference>
<dbReference type="GO" id="GO:0005694">
    <property type="term" value="C:chromosome"/>
    <property type="evidence" value="ECO:0007669"/>
    <property type="project" value="UniProtKB-SubCell"/>
</dbReference>
<feature type="region of interest" description="Disordered" evidence="17">
    <location>
        <begin position="1918"/>
        <end position="1948"/>
    </location>
</feature>
<feature type="compositionally biased region" description="Basic and acidic residues" evidence="17">
    <location>
        <begin position="862"/>
        <end position="900"/>
    </location>
</feature>
<evidence type="ECO:0000256" key="9">
    <source>
        <dbReference type="ARBA" id="ARBA00022737"/>
    </source>
</evidence>
<dbReference type="Pfam" id="PF17982">
    <property type="entry name" value="C5HCH"/>
    <property type="match status" value="1"/>
</dbReference>
<evidence type="ECO:0000256" key="13">
    <source>
        <dbReference type="ARBA" id="ARBA00023015"/>
    </source>
</evidence>
<dbReference type="Pfam" id="PF22908">
    <property type="entry name" value="PHD_NSD"/>
    <property type="match status" value="1"/>
</dbReference>
<keyword evidence="9" id="KW-0677">Repeat</keyword>
<dbReference type="Pfam" id="PF00855">
    <property type="entry name" value="PWWP"/>
    <property type="match status" value="2"/>
</dbReference>
<dbReference type="GO" id="GO:0008270">
    <property type="term" value="F:zinc ion binding"/>
    <property type="evidence" value="ECO:0007669"/>
    <property type="project" value="UniProtKB-KW"/>
</dbReference>
<feature type="region of interest" description="Disordered" evidence="17">
    <location>
        <begin position="1"/>
        <end position="74"/>
    </location>
</feature>
<dbReference type="PROSITE" id="PS50812">
    <property type="entry name" value="PWWP"/>
    <property type="match status" value="2"/>
</dbReference>
<feature type="domain" description="SET" evidence="19">
    <location>
        <begin position="1655"/>
        <end position="1772"/>
    </location>
</feature>
<dbReference type="SUPFAM" id="SSF57903">
    <property type="entry name" value="FYVE/PHD zinc finger"/>
    <property type="match status" value="2"/>
</dbReference>
<feature type="compositionally biased region" description="Basic and acidic residues" evidence="17">
    <location>
        <begin position="321"/>
        <end position="358"/>
    </location>
</feature>
<evidence type="ECO:0000256" key="17">
    <source>
        <dbReference type="SAM" id="MobiDB-lite"/>
    </source>
</evidence>
<evidence type="ECO:0000256" key="1">
    <source>
        <dbReference type="ARBA" id="ARBA00004123"/>
    </source>
</evidence>
<dbReference type="SMART" id="SM00293">
    <property type="entry name" value="PWWP"/>
    <property type="match status" value="2"/>
</dbReference>
<keyword evidence="8" id="KW-0479">Metal-binding</keyword>
<dbReference type="Pfam" id="PF00856">
    <property type="entry name" value="SET"/>
    <property type="match status" value="1"/>
</dbReference>
<dbReference type="InterPro" id="IPR019787">
    <property type="entry name" value="Znf_PHD-finger"/>
</dbReference>
<feature type="compositionally biased region" description="Basic and acidic residues" evidence="17">
    <location>
        <begin position="1008"/>
        <end position="1030"/>
    </location>
</feature>
<dbReference type="EMBL" id="JALNTZ010000008">
    <property type="protein sequence ID" value="KAJ3643469.1"/>
    <property type="molecule type" value="Genomic_DNA"/>
</dbReference>
<dbReference type="Pfam" id="PF23004">
    <property type="entry name" value="PHDvar_NSD"/>
    <property type="match status" value="1"/>
</dbReference>
<keyword evidence="12" id="KW-0156">Chromatin regulator</keyword>
<dbReference type="InterPro" id="IPR000313">
    <property type="entry name" value="PWWP_dom"/>
</dbReference>
<keyword evidence="3" id="KW-0158">Chromosome</keyword>
<sequence>MDPSAAHSAAPAAAGTLSSPEMLSPGGKSRYGRTRRPKVSRDFYNIDDVVIDENPPPRPSPLKSPRFKPPPKSPIIPREVVFDVKDELNKLDDLGMKVANNFKSNLQRGLDDTIKERKFFKSMSEKVDVPNTVDVTKVFKLISSKPVVVADVCEVKSTPKTVLKTYSNRRKHVHDSESFIVESFGLPDEPIIPVRGPVKVERDTKIDMDMTCEIDVNLVNPWDFGEFDPVPLYASEPITTLDEIHFNRGGMLDLCSYDTNFEKSRIPTPVNEDGCEKDVKVVSVKEAKVDSQKCEESQSTNCSKRGLISPDLGKRVGGAVTRDKNKNADKKSDSVKSEKVDKDAKKEEKDAKKDEKDMTKVLDKKISLVKKPKIEGCPSRILRSSIDNNNVAAKKDTAPSSVENTTAKNKLQFSTLQKLKTKNQVVNPVKLSKTICSPQIRVILNPLSCMHKYIQNKKLVPNPFKIKREKSKFRKIQRRKMKYRSCKVVPKIANSVNSVSEALPGISKNNLKKLTPLKFQKSNEKTVEIKEEIDLKSIKTELVEFQPGDLAWAKIGAHPYWPCMVTQEPTSGDHKKFVINRLQPLYHVRFFGDKGRRSWVSAPYVMLFYGRNDLDTLAKVLKAEDKVKASYIKESYVIKPAKLPKWQSGVDEAESLKCKPLHERLNYFFEIFASKREKQERMKEFAIKEEILEECVKSESDTSMSKQSKKRPRMSEGDVVTKKLKKDVQEIKSESEVKQETPHGDGKVKGEKDTLAETKKTKKSPDGSDRNLKNEEPTTNKTKESPRKKAIKKSVSSEELSDIGSSPERRKKITKKTSLENIKIILSPEEKKIEEKVTQASPKKIQKKSQSIGEVEIFTSPEGRKRITRKSQEASEKTFKSPQAKKTEKKSTDESDDKSSKKTVSRESSQSPEKRRRGKKTPPEDQSSDDNLPLSARLSQLRDTRTEENQKSPRRNISKKEPTQSVERKRSQQKEDVDGLLKTRKKLRSYLTKPENTENAVQESPQEVPRKDPQDVPRKDTPKEPKRNSLEEEEPKLLKNKRHLVLGDVSNSDTDSKFSDNSSVPASLESQAALFRRNHIFRGIPKEKVCQVCEEGGDVFKCKGPCNGVYHYKCAMNETKEANEDDKKKGEEEAEKVEAEGISESKEKNNVEIISVDSKKPIPSISDSPNFKDMTLAEKIDFRMKEIMKKFDYQSVYAESTDSSSEEFVVNESFEKYKNQSKLSLTVTNKPSKKEIPIIKHVTADNISYICVTNEKPKEKDISEIVRENLQNSRCYWCTTEEAPHCLVCQNEESKAGSKFRQKCSIHQCGKYYHPECLKMWPQTQWSLIKNTKDTKSDATYDTFVCPRHVCHTCISDDPRASNSRCPSDKVVKCVRCPATYHSSNYCVPAGSHILSTSQIVCPRHFSKSSHKKRMQQTINTNWCFICSKGGDLICCETCPTSVHVECLPGDLNEDDTFFCEDCQSGRLPLYDEIVWVKLGTFRWWPALILFPNEVPDNVKNITHNRGEFVVKFYGTYDHYWVGRGRTFLFQEGDKGHSNSIRKRVDSAFVKAIEEAAAAHQLKKQFKLSKVAEKSSGLKPPPYIRIKVNKPVGNVRLFDGNTSNTTSCECDPNQPHPCGPDSDCLNRLLLTECNPEVCPAGERCNNQCFEKREYPPLVPHRTQVRGWGLKTLAPVRKGQFVIEYVGEIIDEQEYQRRIQKMHEQKEENYYFLTIDKDRTLDAGPKGNVARFMNHSCQPNCETQKWTVNGDTRVGLFAKCDIPADTELTFNYNLECIGKEKKICKCGAPNCSGFIGVKVKLDGRKKSTKPKKKVAPPPEVVDNENPCFVCGKVGDVGACNNKICTKYYHLGCVGLTTWPEGGKWVCQWHNCNFCSKRTIRCCVKCVNSFCPPHSQGTIRYDKQLGFVCFEHDPKKETTTTQTCEVPKSNDGTGAETVKTITPEEDAKLPDVDDVLDSMSLSLRLNGCMTSTPLKKAKEESSQDESTESSTIEAKNNKSKRKKRKSKRRSTAKVEVKSHVKNTATLFNPKQNENEVKVGEAAVVKILRNGGSGLNRTDPDKNLPIRKRSRLRCGNTL</sequence>
<organism evidence="23 24">
    <name type="scientific">Zophobas morio</name>
    <dbReference type="NCBI Taxonomy" id="2755281"/>
    <lineage>
        <taxon>Eukaryota</taxon>
        <taxon>Metazoa</taxon>
        <taxon>Ecdysozoa</taxon>
        <taxon>Arthropoda</taxon>
        <taxon>Hexapoda</taxon>
        <taxon>Insecta</taxon>
        <taxon>Pterygota</taxon>
        <taxon>Neoptera</taxon>
        <taxon>Endopterygota</taxon>
        <taxon>Coleoptera</taxon>
        <taxon>Polyphaga</taxon>
        <taxon>Cucujiformia</taxon>
        <taxon>Tenebrionidae</taxon>
        <taxon>Zophobas</taxon>
    </lineage>
</organism>
<feature type="compositionally biased region" description="Low complexity" evidence="17">
    <location>
        <begin position="1"/>
        <end position="14"/>
    </location>
</feature>
<dbReference type="CDD" id="cd15568">
    <property type="entry name" value="PHD5_NSD"/>
    <property type="match status" value="1"/>
</dbReference>
<dbReference type="PANTHER" id="PTHR22884">
    <property type="entry name" value="SET DOMAIN PROTEINS"/>
    <property type="match status" value="1"/>
</dbReference>
<dbReference type="InterPro" id="IPR046341">
    <property type="entry name" value="SET_dom_sf"/>
</dbReference>
<dbReference type="GO" id="GO:0032259">
    <property type="term" value="P:methylation"/>
    <property type="evidence" value="ECO:0007669"/>
    <property type="project" value="UniProtKB-KW"/>
</dbReference>
<feature type="domain" description="Post-SET" evidence="21">
    <location>
        <begin position="1779"/>
        <end position="1795"/>
    </location>
</feature>
<feature type="domain" description="PWWP" evidence="20">
    <location>
        <begin position="547"/>
        <end position="611"/>
    </location>
</feature>
<evidence type="ECO:0000256" key="11">
    <source>
        <dbReference type="ARBA" id="ARBA00022833"/>
    </source>
</evidence>
<dbReference type="CDD" id="cd19173">
    <property type="entry name" value="SET_NSD"/>
    <property type="match status" value="1"/>
</dbReference>
<dbReference type="SMART" id="SM00508">
    <property type="entry name" value="PostSET"/>
    <property type="match status" value="1"/>
</dbReference>
<keyword evidence="10 16" id="KW-0863">Zinc-finger</keyword>
<keyword evidence="5" id="KW-0489">Methyltransferase</keyword>
<dbReference type="CDD" id="cd05838">
    <property type="entry name" value="PWWP_NSD_rpt2"/>
    <property type="match status" value="1"/>
</dbReference>
<feature type="compositionally biased region" description="Basic and acidic residues" evidence="17">
    <location>
        <begin position="958"/>
        <end position="981"/>
    </location>
</feature>
<keyword evidence="4" id="KW-0597">Phosphoprotein</keyword>
<feature type="compositionally biased region" description="Basic and acidic residues" evidence="17">
    <location>
        <begin position="713"/>
        <end position="787"/>
    </location>
</feature>
<evidence type="ECO:0000259" key="20">
    <source>
        <dbReference type="PROSITE" id="PS50812"/>
    </source>
</evidence>
<evidence type="ECO:0000256" key="15">
    <source>
        <dbReference type="ARBA" id="ARBA00023242"/>
    </source>
</evidence>
<dbReference type="SMART" id="SM00317">
    <property type="entry name" value="SET"/>
    <property type="match status" value="1"/>
</dbReference>
<dbReference type="PROSITE" id="PS50280">
    <property type="entry name" value="SET"/>
    <property type="match status" value="1"/>
</dbReference>
<feature type="compositionally biased region" description="Basic and acidic residues" evidence="17">
    <location>
        <begin position="940"/>
        <end position="951"/>
    </location>
</feature>
<evidence type="ECO:0000313" key="23">
    <source>
        <dbReference type="EMBL" id="KAJ3643469.1"/>
    </source>
</evidence>
<evidence type="ECO:0000256" key="4">
    <source>
        <dbReference type="ARBA" id="ARBA00022553"/>
    </source>
</evidence>
<dbReference type="InterPro" id="IPR019786">
    <property type="entry name" value="Zinc_finger_PHD-type_CS"/>
</dbReference>
<dbReference type="Pfam" id="PF17907">
    <property type="entry name" value="AWS"/>
    <property type="match status" value="1"/>
</dbReference>
<dbReference type="InterPro" id="IPR001214">
    <property type="entry name" value="SET_dom"/>
</dbReference>
<evidence type="ECO:0000256" key="14">
    <source>
        <dbReference type="ARBA" id="ARBA00023163"/>
    </source>
</evidence>
<dbReference type="PROSITE" id="PS51215">
    <property type="entry name" value="AWS"/>
    <property type="match status" value="1"/>
</dbReference>
<dbReference type="Gene3D" id="3.30.40.10">
    <property type="entry name" value="Zinc/RING finger domain, C3HC4 (zinc finger)"/>
    <property type="match status" value="4"/>
</dbReference>
<evidence type="ECO:0000256" key="16">
    <source>
        <dbReference type="PROSITE-ProRule" id="PRU00146"/>
    </source>
</evidence>
<keyword evidence="14" id="KW-0804">Transcription</keyword>
<dbReference type="FunFam" id="2.170.270.10:FF:000002">
    <property type="entry name" value="Histone-lysine N-methyltransferase"/>
    <property type="match status" value="1"/>
</dbReference>
<keyword evidence="24" id="KW-1185">Reference proteome</keyword>
<comment type="subcellular location">
    <subcellularLocation>
        <location evidence="2">Chromosome</location>
    </subcellularLocation>
    <subcellularLocation>
        <location evidence="1">Nucleus</location>
    </subcellularLocation>
</comment>
<dbReference type="GO" id="GO:0140938">
    <property type="term" value="F:histone H3 methyltransferase activity"/>
    <property type="evidence" value="ECO:0007669"/>
    <property type="project" value="UniProtKB-ARBA"/>
</dbReference>
<dbReference type="SUPFAM" id="SSF82199">
    <property type="entry name" value="SET domain"/>
    <property type="match status" value="1"/>
</dbReference>
<dbReference type="Gene3D" id="2.170.270.10">
    <property type="entry name" value="SET domain"/>
    <property type="match status" value="1"/>
</dbReference>
<evidence type="ECO:0000259" key="22">
    <source>
        <dbReference type="PROSITE" id="PS51215"/>
    </source>
</evidence>
<dbReference type="CDD" id="cd20144">
    <property type="entry name" value="PWWP_NSD_rpt1"/>
    <property type="match status" value="1"/>
</dbReference>
<evidence type="ECO:0000256" key="6">
    <source>
        <dbReference type="ARBA" id="ARBA00022679"/>
    </source>
</evidence>
<dbReference type="CDD" id="cd15567">
    <property type="entry name" value="PHD4_NSD"/>
    <property type="match status" value="1"/>
</dbReference>
<dbReference type="FunFam" id="2.30.30.140:FF:000099">
    <property type="entry name" value="Histone-lysine N-methyltransferase"/>
    <property type="match status" value="1"/>
</dbReference>
<dbReference type="PROSITE" id="PS50016">
    <property type="entry name" value="ZF_PHD_2"/>
    <property type="match status" value="1"/>
</dbReference>
<dbReference type="InterPro" id="IPR001965">
    <property type="entry name" value="Znf_PHD"/>
</dbReference>
<feature type="domain" description="AWS" evidence="22">
    <location>
        <begin position="1603"/>
        <end position="1653"/>
    </location>
</feature>
<dbReference type="PROSITE" id="PS01359">
    <property type="entry name" value="ZF_PHD_1"/>
    <property type="match status" value="1"/>
</dbReference>
<reference evidence="23" key="1">
    <citation type="journal article" date="2023" name="G3 (Bethesda)">
        <title>Whole genome assemblies of Zophobas morio and Tenebrio molitor.</title>
        <authorList>
            <person name="Kaur S."/>
            <person name="Stinson S.A."/>
            <person name="diCenzo G.C."/>
        </authorList>
    </citation>
    <scope>NUCLEOTIDE SEQUENCE</scope>
    <source>
        <strain evidence="23">QUZm001</strain>
    </source>
</reference>
<dbReference type="InterPro" id="IPR011011">
    <property type="entry name" value="Znf_FYVE_PHD"/>
</dbReference>
<dbReference type="GO" id="GO:0005634">
    <property type="term" value="C:nucleus"/>
    <property type="evidence" value="ECO:0007669"/>
    <property type="project" value="UniProtKB-SubCell"/>
</dbReference>
<dbReference type="InterPro" id="IPR003616">
    <property type="entry name" value="Post-SET_dom"/>
</dbReference>
<gene>
    <name evidence="23" type="ORF">Zmor_026179</name>
</gene>
<dbReference type="InterPro" id="IPR013083">
    <property type="entry name" value="Znf_RING/FYVE/PHD"/>
</dbReference>
<evidence type="ECO:0000259" key="21">
    <source>
        <dbReference type="PROSITE" id="PS50868"/>
    </source>
</evidence>
<dbReference type="Gene3D" id="2.30.30.140">
    <property type="match status" value="2"/>
</dbReference>
<protein>
    <recommendedName>
        <fullName evidence="25">Histone-lysine N-methyltransferase NSD2</fullName>
    </recommendedName>
</protein>
<dbReference type="SMART" id="SM00570">
    <property type="entry name" value="AWS"/>
    <property type="match status" value="1"/>
</dbReference>
<keyword evidence="7" id="KW-0949">S-adenosyl-L-methionine</keyword>
<feature type="region of interest" description="Disordered" evidence="17">
    <location>
        <begin position="1120"/>
        <end position="1143"/>
    </location>
</feature>
<name>A0AA38HYN3_9CUCU</name>
<feature type="compositionally biased region" description="Pro residues" evidence="17">
    <location>
        <begin position="54"/>
        <end position="74"/>
    </location>
</feature>
<evidence type="ECO:0000256" key="12">
    <source>
        <dbReference type="ARBA" id="ARBA00022853"/>
    </source>
</evidence>
<dbReference type="PROSITE" id="PS50868">
    <property type="entry name" value="POST_SET"/>
    <property type="match status" value="1"/>
</dbReference>
<feature type="domain" description="PHD-type" evidence="18">
    <location>
        <begin position="1421"/>
        <end position="1466"/>
    </location>
</feature>
<keyword evidence="13" id="KW-0805">Transcription regulation</keyword>
<evidence type="ECO:0008006" key="25">
    <source>
        <dbReference type="Google" id="ProtNLM"/>
    </source>
</evidence>
<dbReference type="InterPro" id="IPR006560">
    <property type="entry name" value="AWS_dom"/>
</dbReference>
<dbReference type="CDD" id="cd15565">
    <property type="entry name" value="PHD2_NSD"/>
    <property type="match status" value="1"/>
</dbReference>
<dbReference type="SMART" id="SM00249">
    <property type="entry name" value="PHD"/>
    <property type="match status" value="4"/>
</dbReference>
<evidence type="ECO:0000256" key="2">
    <source>
        <dbReference type="ARBA" id="ARBA00004286"/>
    </source>
</evidence>
<dbReference type="InterPro" id="IPR050777">
    <property type="entry name" value="SET2_Histone-Lys_MeTrsfase"/>
</dbReference>
<feature type="compositionally biased region" description="Polar residues" evidence="17">
    <location>
        <begin position="1049"/>
        <end position="1063"/>
    </location>
</feature>
<feature type="compositionally biased region" description="Basic residues" evidence="17">
    <location>
        <begin position="1995"/>
        <end position="2009"/>
    </location>
</feature>
<proteinExistence type="predicted"/>
<evidence type="ECO:0000256" key="5">
    <source>
        <dbReference type="ARBA" id="ARBA00022603"/>
    </source>
</evidence>
<keyword evidence="15" id="KW-0539">Nucleus</keyword>
<dbReference type="InterPro" id="IPR055197">
    <property type="entry name" value="PHDvar_NSD"/>
</dbReference>
<dbReference type="Proteomes" id="UP001168821">
    <property type="component" value="Unassembled WGS sequence"/>
</dbReference>